<dbReference type="SMART" id="SM00380">
    <property type="entry name" value="AP2"/>
    <property type="match status" value="1"/>
</dbReference>
<feature type="domain" description="AP2/ERF" evidence="7">
    <location>
        <begin position="74"/>
        <end position="135"/>
    </location>
</feature>
<name>A0A068UBE1_COFCA</name>
<dbReference type="InterPro" id="IPR001471">
    <property type="entry name" value="AP2/ERF_dom"/>
</dbReference>
<dbReference type="Pfam" id="PF00847">
    <property type="entry name" value="AP2"/>
    <property type="match status" value="1"/>
</dbReference>
<feature type="region of interest" description="Disordered" evidence="6">
    <location>
        <begin position="140"/>
        <end position="177"/>
    </location>
</feature>
<evidence type="ECO:0000256" key="4">
    <source>
        <dbReference type="ARBA" id="ARBA00023163"/>
    </source>
</evidence>
<gene>
    <name evidence="8" type="ORF">GSCOC_T00021065001</name>
</gene>
<dbReference type="GO" id="GO:0003700">
    <property type="term" value="F:DNA-binding transcription factor activity"/>
    <property type="evidence" value="ECO:0007669"/>
    <property type="project" value="InterPro"/>
</dbReference>
<dbReference type="InterPro" id="IPR016177">
    <property type="entry name" value="DNA-bd_dom_sf"/>
</dbReference>
<dbReference type="PANTHER" id="PTHR31194:SF62">
    <property type="entry name" value="ETHYLENE-RESPONSIVE TRANSCRIPTION FACTOR ERF118"/>
    <property type="match status" value="1"/>
</dbReference>
<dbReference type="Gene3D" id="3.30.730.10">
    <property type="entry name" value="AP2/ERF domain"/>
    <property type="match status" value="1"/>
</dbReference>
<dbReference type="PRINTS" id="PR00367">
    <property type="entry name" value="ETHRSPELEMNT"/>
</dbReference>
<evidence type="ECO:0000256" key="2">
    <source>
        <dbReference type="ARBA" id="ARBA00023015"/>
    </source>
</evidence>
<feature type="region of interest" description="Disordered" evidence="6">
    <location>
        <begin position="22"/>
        <end position="45"/>
    </location>
</feature>
<evidence type="ECO:0000313" key="9">
    <source>
        <dbReference type="Proteomes" id="UP000295252"/>
    </source>
</evidence>
<dbReference type="GO" id="GO:0005634">
    <property type="term" value="C:nucleus"/>
    <property type="evidence" value="ECO:0007669"/>
    <property type="project" value="UniProtKB-SubCell"/>
</dbReference>
<sequence length="238" mass="26994">MTPQSDNLAKKNMTIRKIRVLYSDPAATDSSSDEEQSSHEKKPKRIIHEILIDQKKMAPSQPKFKWDKKNKEKRFVGVRRRKFGKYAAEIRDPIKKKRIWLGTFKTAEEASEAYLAKQREFKALEGFQWEPVDCKQSYLSGSSDEDQLQSSMPTPEALGSPMHTRSESSHDSSSSMSKENLKVQCLEFDGGCVMGMFVPVPKGPEDYPGSEFFLPILDNQGFLLGEFSKLDDLSICLG</sequence>
<dbReference type="InterPro" id="IPR050913">
    <property type="entry name" value="AP2/ERF_ERF"/>
</dbReference>
<evidence type="ECO:0000256" key="6">
    <source>
        <dbReference type="SAM" id="MobiDB-lite"/>
    </source>
</evidence>
<evidence type="ECO:0000313" key="8">
    <source>
        <dbReference type="EMBL" id="CDP05781.1"/>
    </source>
</evidence>
<keyword evidence="9" id="KW-1185">Reference proteome</keyword>
<dbReference type="PROSITE" id="PS51032">
    <property type="entry name" value="AP2_ERF"/>
    <property type="match status" value="1"/>
</dbReference>
<evidence type="ECO:0000256" key="1">
    <source>
        <dbReference type="ARBA" id="ARBA00004123"/>
    </source>
</evidence>
<dbReference type="EMBL" id="HG739103">
    <property type="protein sequence ID" value="CDP05781.1"/>
    <property type="molecule type" value="Genomic_DNA"/>
</dbReference>
<keyword evidence="4" id="KW-0804">Transcription</keyword>
<protein>
    <recommendedName>
        <fullName evidence="7">AP2/ERF domain-containing protein</fullName>
    </recommendedName>
</protein>
<dbReference type="InParanoid" id="A0A068UBE1"/>
<keyword evidence="2" id="KW-0805">Transcription regulation</keyword>
<evidence type="ECO:0000256" key="5">
    <source>
        <dbReference type="ARBA" id="ARBA00023242"/>
    </source>
</evidence>
<keyword evidence="5" id="KW-0539">Nucleus</keyword>
<dbReference type="STRING" id="49390.A0A068UBE1"/>
<dbReference type="SUPFAM" id="SSF54171">
    <property type="entry name" value="DNA-binding domain"/>
    <property type="match status" value="1"/>
</dbReference>
<dbReference type="InterPro" id="IPR036955">
    <property type="entry name" value="AP2/ERF_dom_sf"/>
</dbReference>
<dbReference type="OrthoDB" id="1917565at2759"/>
<dbReference type="GO" id="GO:0003677">
    <property type="term" value="F:DNA binding"/>
    <property type="evidence" value="ECO:0007669"/>
    <property type="project" value="UniProtKB-KW"/>
</dbReference>
<organism evidence="8 9">
    <name type="scientific">Coffea canephora</name>
    <name type="common">Robusta coffee</name>
    <dbReference type="NCBI Taxonomy" id="49390"/>
    <lineage>
        <taxon>Eukaryota</taxon>
        <taxon>Viridiplantae</taxon>
        <taxon>Streptophyta</taxon>
        <taxon>Embryophyta</taxon>
        <taxon>Tracheophyta</taxon>
        <taxon>Spermatophyta</taxon>
        <taxon>Magnoliopsida</taxon>
        <taxon>eudicotyledons</taxon>
        <taxon>Gunneridae</taxon>
        <taxon>Pentapetalae</taxon>
        <taxon>asterids</taxon>
        <taxon>lamiids</taxon>
        <taxon>Gentianales</taxon>
        <taxon>Rubiaceae</taxon>
        <taxon>Ixoroideae</taxon>
        <taxon>Gardenieae complex</taxon>
        <taxon>Bertiereae - Coffeeae clade</taxon>
        <taxon>Coffeeae</taxon>
        <taxon>Coffea</taxon>
    </lineage>
</organism>
<dbReference type="PhylomeDB" id="A0A068UBE1"/>
<proteinExistence type="predicted"/>
<keyword evidence="3" id="KW-0238">DNA-binding</keyword>
<dbReference type="AlphaFoldDB" id="A0A068UBE1"/>
<evidence type="ECO:0000259" key="7">
    <source>
        <dbReference type="PROSITE" id="PS51032"/>
    </source>
</evidence>
<reference evidence="9" key="1">
    <citation type="journal article" date="2014" name="Science">
        <title>The coffee genome provides insight into the convergent evolution of caffeine biosynthesis.</title>
        <authorList>
            <person name="Denoeud F."/>
            <person name="Carretero-Paulet L."/>
            <person name="Dereeper A."/>
            <person name="Droc G."/>
            <person name="Guyot R."/>
            <person name="Pietrella M."/>
            <person name="Zheng C."/>
            <person name="Alberti A."/>
            <person name="Anthony F."/>
            <person name="Aprea G."/>
            <person name="Aury J.M."/>
            <person name="Bento P."/>
            <person name="Bernard M."/>
            <person name="Bocs S."/>
            <person name="Campa C."/>
            <person name="Cenci A."/>
            <person name="Combes M.C."/>
            <person name="Crouzillat D."/>
            <person name="Da Silva C."/>
            <person name="Daddiego L."/>
            <person name="De Bellis F."/>
            <person name="Dussert S."/>
            <person name="Garsmeur O."/>
            <person name="Gayraud T."/>
            <person name="Guignon V."/>
            <person name="Jahn K."/>
            <person name="Jamilloux V."/>
            <person name="Joet T."/>
            <person name="Labadie K."/>
            <person name="Lan T."/>
            <person name="Leclercq J."/>
            <person name="Lepelley M."/>
            <person name="Leroy T."/>
            <person name="Li L.T."/>
            <person name="Librado P."/>
            <person name="Lopez L."/>
            <person name="Munoz A."/>
            <person name="Noel B."/>
            <person name="Pallavicini A."/>
            <person name="Perrotta G."/>
            <person name="Poncet V."/>
            <person name="Pot D."/>
            <person name="Priyono X."/>
            <person name="Rigoreau M."/>
            <person name="Rouard M."/>
            <person name="Rozas J."/>
            <person name="Tranchant-Dubreuil C."/>
            <person name="VanBuren R."/>
            <person name="Zhang Q."/>
            <person name="Andrade A.C."/>
            <person name="Argout X."/>
            <person name="Bertrand B."/>
            <person name="de Kochko A."/>
            <person name="Graziosi G."/>
            <person name="Henry R.J."/>
            <person name="Jayarama X."/>
            <person name="Ming R."/>
            <person name="Nagai C."/>
            <person name="Rounsley S."/>
            <person name="Sankoff D."/>
            <person name="Giuliano G."/>
            <person name="Albert V.A."/>
            <person name="Wincker P."/>
            <person name="Lashermes P."/>
        </authorList>
    </citation>
    <scope>NUCLEOTIDE SEQUENCE [LARGE SCALE GENOMIC DNA]</scope>
    <source>
        <strain evidence="9">cv. DH200-94</strain>
    </source>
</reference>
<dbReference type="CDD" id="cd00018">
    <property type="entry name" value="AP2"/>
    <property type="match status" value="1"/>
</dbReference>
<comment type="subcellular location">
    <subcellularLocation>
        <location evidence="1">Nucleus</location>
    </subcellularLocation>
</comment>
<accession>A0A068UBE1</accession>
<dbReference type="OMA" id="DDLSICA"/>
<evidence type="ECO:0000256" key="3">
    <source>
        <dbReference type="ARBA" id="ARBA00023125"/>
    </source>
</evidence>
<dbReference type="Proteomes" id="UP000295252">
    <property type="component" value="Chromosome VII"/>
</dbReference>
<dbReference type="PANTHER" id="PTHR31194">
    <property type="entry name" value="SHN SHINE , DNA BINDING / TRANSCRIPTION FACTOR"/>
    <property type="match status" value="1"/>
</dbReference>
<feature type="compositionally biased region" description="Basic and acidic residues" evidence="6">
    <location>
        <begin position="36"/>
        <end position="45"/>
    </location>
</feature>
<feature type="compositionally biased region" description="Polar residues" evidence="6">
    <location>
        <begin position="140"/>
        <end position="153"/>
    </location>
</feature>
<dbReference type="Gramene" id="CDP05781">
    <property type="protein sequence ID" value="CDP05781"/>
    <property type="gene ID" value="GSCOC_T00021065001"/>
</dbReference>